<sequence>MKRFKLSRRAFLGGAGALLALPALEMFSPKNAKAEPNDLKRILAFYVPNGIHMPAWTPTTEGEQYTLPTILEPLAPVRDKLLVLSGLANTPARPDGPGDHAAGTAGFLTCRHVIKTEGANIKNGISMDQVAAAHLGQFTRIPSLQLGIDGGSSAGDCDSGYSCAYARNISWASETQPLPKAVNPQVVWDILFGGFDPKATAEEQERQKIYRTSVLDYVLEEANALNGKLGTTDRRKLDEYMTGVSELEKKIQKTGSGPQCTPMNRPPGDLPYPEHVLMMLDLIALAVQCDATRVVSFMLGNAGSGRSYPFLLVNEGHHEISHHQNLDTNYEKLTTIDRWEVEQFAYLLGKLQAIDEGNGVSALDTSAVFFSSEIEDGNAHRHTNLPVLVGGSLGGTFKPGRHVVVPDETPLANLFISMLQGAGVPTTTFGDNGTGPLANL</sequence>
<evidence type="ECO:0000256" key="1">
    <source>
        <dbReference type="SAM" id="SignalP"/>
    </source>
</evidence>
<protein>
    <submittedName>
        <fullName evidence="2">DUF1552 domain-containing protein</fullName>
    </submittedName>
</protein>
<proteinExistence type="predicted"/>
<dbReference type="InterPro" id="IPR011447">
    <property type="entry name" value="DUF1552"/>
</dbReference>
<dbReference type="EMBL" id="JAQNDO010000001">
    <property type="protein sequence ID" value="MDC0747723.1"/>
    <property type="molecule type" value="Genomic_DNA"/>
</dbReference>
<gene>
    <name evidence="2" type="ORF">POL67_40695</name>
</gene>
<comment type="caution">
    <text evidence="2">The sequence shown here is derived from an EMBL/GenBank/DDBJ whole genome shotgun (WGS) entry which is preliminary data.</text>
</comment>
<evidence type="ECO:0000313" key="3">
    <source>
        <dbReference type="Proteomes" id="UP001221411"/>
    </source>
</evidence>
<feature type="chain" id="PRO_5046587687" evidence="1">
    <location>
        <begin position="35"/>
        <end position="440"/>
    </location>
</feature>
<keyword evidence="1" id="KW-0732">Signal</keyword>
<dbReference type="RefSeq" id="WP_271926327.1">
    <property type="nucleotide sequence ID" value="NZ_JAQNDO010000001.1"/>
</dbReference>
<dbReference type="PROSITE" id="PS51318">
    <property type="entry name" value="TAT"/>
    <property type="match status" value="1"/>
</dbReference>
<feature type="signal peptide" evidence="1">
    <location>
        <begin position="1"/>
        <end position="34"/>
    </location>
</feature>
<name>A0ABT5F2V1_9BACT</name>
<dbReference type="Pfam" id="PF07586">
    <property type="entry name" value="HXXSHH"/>
    <property type="match status" value="1"/>
</dbReference>
<keyword evidence="3" id="KW-1185">Reference proteome</keyword>
<accession>A0ABT5F2V1</accession>
<dbReference type="InterPro" id="IPR006311">
    <property type="entry name" value="TAT_signal"/>
</dbReference>
<dbReference type="Proteomes" id="UP001221411">
    <property type="component" value="Unassembled WGS sequence"/>
</dbReference>
<evidence type="ECO:0000313" key="2">
    <source>
        <dbReference type="EMBL" id="MDC0747723.1"/>
    </source>
</evidence>
<reference evidence="2 3" key="1">
    <citation type="submission" date="2022-11" db="EMBL/GenBank/DDBJ databases">
        <title>Minimal conservation of predation-associated metabolite biosynthetic gene clusters underscores biosynthetic potential of Myxococcota including descriptions for ten novel species: Archangium lansinium sp. nov., Myxococcus landrumus sp. nov., Nannocystis bai.</title>
        <authorList>
            <person name="Ahearne A."/>
            <person name="Stevens C."/>
            <person name="Dowd S."/>
        </authorList>
    </citation>
    <scope>NUCLEOTIDE SEQUENCE [LARGE SCALE GENOMIC DNA]</scope>
    <source>
        <strain evidence="2 3">RJM3</strain>
    </source>
</reference>
<organism evidence="2 3">
    <name type="scientific">Polyangium mundeleinium</name>
    <dbReference type="NCBI Taxonomy" id="2995306"/>
    <lineage>
        <taxon>Bacteria</taxon>
        <taxon>Pseudomonadati</taxon>
        <taxon>Myxococcota</taxon>
        <taxon>Polyangia</taxon>
        <taxon>Polyangiales</taxon>
        <taxon>Polyangiaceae</taxon>
        <taxon>Polyangium</taxon>
    </lineage>
</organism>